<dbReference type="EMBL" id="GBBK01004729">
    <property type="protein sequence ID" value="JAC19753.1"/>
    <property type="molecule type" value="mRNA"/>
</dbReference>
<protein>
    <submittedName>
        <fullName evidence="3">Putative lipocalin-3 1</fullName>
    </submittedName>
</protein>
<organism evidence="3">
    <name type="scientific">Amblyomma cajennense</name>
    <name type="common">Cayenne tick</name>
    <name type="synonym">Acarus cajennensis</name>
    <dbReference type="NCBI Taxonomy" id="34607"/>
    <lineage>
        <taxon>Eukaryota</taxon>
        <taxon>Metazoa</taxon>
        <taxon>Ecdysozoa</taxon>
        <taxon>Arthropoda</taxon>
        <taxon>Chelicerata</taxon>
        <taxon>Arachnida</taxon>
        <taxon>Acari</taxon>
        <taxon>Parasitiformes</taxon>
        <taxon>Ixodida</taxon>
        <taxon>Ixodoidea</taxon>
        <taxon>Ixodidae</taxon>
        <taxon>Amblyomminae</taxon>
        <taxon>Amblyomma</taxon>
    </lineage>
</organism>
<accession>A0A023FG94</accession>
<evidence type="ECO:0000256" key="2">
    <source>
        <dbReference type="SAM" id="SignalP"/>
    </source>
</evidence>
<feature type="signal peptide" evidence="2">
    <location>
        <begin position="1"/>
        <end position="21"/>
    </location>
</feature>
<sequence>MEKPNIQVVAIAFLIVGLCSSASQGTQERIDSGELDIYKFLSGADGILTLSSSKEGLRCRYDAIGIVTTINVTLTRYLLERSNREHLLRQNRPQRLELTGRFNKWNSNFDVQEKYDTVVLTNKGGGYTSTETIIYHKNKCAVFSVSGSRNAIGSRTPKTILEVRWKYSGGSESDQLLCLQDAKNFLRQQPSTQPKLLGDQSCLPKTATPESA</sequence>
<name>A0A023FG94_AMBCJ</name>
<proteinExistence type="evidence at transcript level"/>
<evidence type="ECO:0000256" key="1">
    <source>
        <dbReference type="SAM" id="MobiDB-lite"/>
    </source>
</evidence>
<feature type="chain" id="PRO_5001519835" evidence="2">
    <location>
        <begin position="22"/>
        <end position="212"/>
    </location>
</feature>
<reference evidence="3" key="1">
    <citation type="submission" date="2014-03" db="EMBL/GenBank/DDBJ databases">
        <title>The sialotranscriptome of Amblyomma triste, Amblyomma parvum and Amblyomma cajennense ticks, uncovered by 454-based RNA-seq.</title>
        <authorList>
            <person name="Garcia G.R."/>
            <person name="Gardinassi L.G."/>
            <person name="Ribeiro J.M."/>
            <person name="Anatriello E."/>
            <person name="Ferreira B.R."/>
            <person name="Moreira H.N."/>
            <person name="Mafra C."/>
            <person name="Olegario M.M."/>
            <person name="Szabo P.J."/>
            <person name="Miranda-Santos I.K."/>
            <person name="Maruyama S.R."/>
        </authorList>
    </citation>
    <scope>NUCLEOTIDE SEQUENCE</scope>
    <source>
        <strain evidence="3">Uberlandia</strain>
        <tissue evidence="3">Salivary glands</tissue>
    </source>
</reference>
<feature type="region of interest" description="Disordered" evidence="1">
    <location>
        <begin position="189"/>
        <end position="212"/>
    </location>
</feature>
<dbReference type="AlphaFoldDB" id="A0A023FG94"/>
<keyword evidence="2" id="KW-0732">Signal</keyword>
<evidence type="ECO:0000313" key="3">
    <source>
        <dbReference type="EMBL" id="JAC19753.1"/>
    </source>
</evidence>